<dbReference type="EMBL" id="CP022677">
    <property type="protein sequence ID" value="AXI32896.1"/>
    <property type="molecule type" value="Genomic_DNA"/>
</dbReference>
<feature type="transmembrane region" description="Helical" evidence="1">
    <location>
        <begin position="86"/>
        <end position="104"/>
    </location>
</feature>
<protein>
    <submittedName>
        <fullName evidence="2">Uncharacterized protein</fullName>
    </submittedName>
</protein>
<keyword evidence="1" id="KW-0812">Transmembrane</keyword>
<geneLocation type="plasmid" evidence="2 3">
    <name>p3</name>
</geneLocation>
<accession>A0AA86IEW3</accession>
<evidence type="ECO:0000256" key="1">
    <source>
        <dbReference type="SAM" id="Phobius"/>
    </source>
</evidence>
<dbReference type="AlphaFoldDB" id="A0AA86IEW3"/>
<reference evidence="2 3" key="1">
    <citation type="submission" date="2017-07" db="EMBL/GenBank/DDBJ databases">
        <title>Isolation and development of strain Bacillus megaterium SR7 for enhanced growth and metabolite production under supercritical carbon dioxide.</title>
        <authorList>
            <person name="Freedman A.J.E."/>
            <person name="Peet K.C."/>
            <person name="Boock J.T."/>
            <person name="Penn K."/>
            <person name="Prather K.L.J."/>
            <person name="Thompson J.R."/>
        </authorList>
    </citation>
    <scope>NUCLEOTIDE SEQUENCE [LARGE SCALE GENOMIC DNA]</scope>
    <source>
        <strain evidence="2 3">SR7</strain>
        <plasmid evidence="2 3">p3</plasmid>
    </source>
</reference>
<keyword evidence="2" id="KW-0614">Plasmid</keyword>
<sequence>MMMVLLSWSSLLFLGRRDFKKYLPAALFIGAVTKITNKIAKKRKWWRFEESIHPKISGDDTWAWGLFFPSTLWILKLSFGKIWSYVTYNLILHTSFVYLLLSFLKKLKIVSLVKLSKRQYLLVLFCREILLYLFQFSKEYIERKKPHSVSVNGKSQDRQVENLRS</sequence>
<proteinExistence type="predicted"/>
<name>A0AA86IEW3_PRIMG</name>
<evidence type="ECO:0000313" key="3">
    <source>
        <dbReference type="Proteomes" id="UP000253834"/>
    </source>
</evidence>
<keyword evidence="1" id="KW-1133">Transmembrane helix</keyword>
<organism evidence="2 3">
    <name type="scientific">Priestia megaterium</name>
    <name type="common">Bacillus megaterium</name>
    <dbReference type="NCBI Taxonomy" id="1404"/>
    <lineage>
        <taxon>Bacteria</taxon>
        <taxon>Bacillati</taxon>
        <taxon>Bacillota</taxon>
        <taxon>Bacilli</taxon>
        <taxon>Bacillales</taxon>
        <taxon>Bacillaceae</taxon>
        <taxon>Priestia</taxon>
    </lineage>
</organism>
<gene>
    <name evidence="2" type="ORF">CIB87_28550</name>
</gene>
<dbReference type="Proteomes" id="UP000253834">
    <property type="component" value="Plasmid p3"/>
</dbReference>
<evidence type="ECO:0000313" key="2">
    <source>
        <dbReference type="EMBL" id="AXI32896.1"/>
    </source>
</evidence>
<keyword evidence="1" id="KW-0472">Membrane</keyword>